<accession>A0A6P5FXI6</accession>
<dbReference type="RefSeq" id="XP_020101051.1">
    <property type="nucleotide sequence ID" value="XM_020245462.1"/>
</dbReference>
<protein>
    <submittedName>
        <fullName evidence="5">Uncharacterized protein LOC109718956</fullName>
    </submittedName>
</protein>
<dbReference type="Proteomes" id="UP000515123">
    <property type="component" value="Linkage group 12"/>
</dbReference>
<dbReference type="GeneID" id="109718956"/>
<evidence type="ECO:0000256" key="1">
    <source>
        <dbReference type="SAM" id="MobiDB-lite"/>
    </source>
</evidence>
<keyword evidence="2" id="KW-1133">Transmembrane helix</keyword>
<dbReference type="OrthoDB" id="1932497at2759"/>
<feature type="signal peptide" evidence="3">
    <location>
        <begin position="1"/>
        <end position="20"/>
    </location>
</feature>
<dbReference type="PANTHER" id="PTHR35275">
    <property type="entry name" value="ZCF37"/>
    <property type="match status" value="1"/>
</dbReference>
<gene>
    <name evidence="5" type="primary">LOC109718956</name>
</gene>
<dbReference type="AlphaFoldDB" id="A0A6P5FXI6"/>
<evidence type="ECO:0000256" key="3">
    <source>
        <dbReference type="SAM" id="SignalP"/>
    </source>
</evidence>
<organism evidence="4 5">
    <name type="scientific">Ananas comosus</name>
    <name type="common">Pineapple</name>
    <name type="synonym">Ananas ananas</name>
    <dbReference type="NCBI Taxonomy" id="4615"/>
    <lineage>
        <taxon>Eukaryota</taxon>
        <taxon>Viridiplantae</taxon>
        <taxon>Streptophyta</taxon>
        <taxon>Embryophyta</taxon>
        <taxon>Tracheophyta</taxon>
        <taxon>Spermatophyta</taxon>
        <taxon>Magnoliopsida</taxon>
        <taxon>Liliopsida</taxon>
        <taxon>Poales</taxon>
        <taxon>Bromeliaceae</taxon>
        <taxon>Bromelioideae</taxon>
        <taxon>Ananas</taxon>
    </lineage>
</organism>
<evidence type="ECO:0000256" key="2">
    <source>
        <dbReference type="SAM" id="Phobius"/>
    </source>
</evidence>
<sequence length="244" mass="26521">MDFALHLLLEISSMFCGTSSFKHIDGDDPRAPVATSPKGSKKKAGNKNPYSTRGLDKFSAVLLDLESQRQKIMARAGSQGVAMVQFMYKSTNDWIPVVVRLRNRQDEESRVSGAQKLAPASPTLAGDGGAGEAAGGAKAVAKEERKGNKGFAWGGWRESHSWMLVVVVMLVCIVVFGRVFAICCTSICWYLVPSLKGGSGMNERRFKMGREQHARRLSDKRLGAKKVVGASSLANKMNNIGRRA</sequence>
<feature type="region of interest" description="Disordered" evidence="1">
    <location>
        <begin position="109"/>
        <end position="141"/>
    </location>
</feature>
<keyword evidence="3" id="KW-0732">Signal</keyword>
<feature type="region of interest" description="Disordered" evidence="1">
    <location>
        <begin position="26"/>
        <end position="52"/>
    </location>
</feature>
<keyword evidence="2" id="KW-0812">Transmembrane</keyword>
<reference evidence="4" key="1">
    <citation type="journal article" date="2015" name="Nat. Genet.">
        <title>The pineapple genome and the evolution of CAM photosynthesis.</title>
        <authorList>
            <person name="Ming R."/>
            <person name="VanBuren R."/>
            <person name="Wai C.M."/>
            <person name="Tang H."/>
            <person name="Schatz M.C."/>
            <person name="Bowers J.E."/>
            <person name="Lyons E."/>
            <person name="Wang M.L."/>
            <person name="Chen J."/>
            <person name="Biggers E."/>
            <person name="Zhang J."/>
            <person name="Huang L."/>
            <person name="Zhang L."/>
            <person name="Miao W."/>
            <person name="Zhang J."/>
            <person name="Ye Z."/>
            <person name="Miao C."/>
            <person name="Lin Z."/>
            <person name="Wang H."/>
            <person name="Zhou H."/>
            <person name="Yim W.C."/>
            <person name="Priest H.D."/>
            <person name="Zheng C."/>
            <person name="Woodhouse M."/>
            <person name="Edger P.P."/>
            <person name="Guyot R."/>
            <person name="Guo H.B."/>
            <person name="Guo H."/>
            <person name="Zheng G."/>
            <person name="Singh R."/>
            <person name="Sharma A."/>
            <person name="Min X."/>
            <person name="Zheng Y."/>
            <person name="Lee H."/>
            <person name="Gurtowski J."/>
            <person name="Sedlazeck F.J."/>
            <person name="Harkess A."/>
            <person name="McKain M.R."/>
            <person name="Liao Z."/>
            <person name="Fang J."/>
            <person name="Liu J."/>
            <person name="Zhang X."/>
            <person name="Zhang Q."/>
            <person name="Hu W."/>
            <person name="Qin Y."/>
            <person name="Wang K."/>
            <person name="Chen L.Y."/>
            <person name="Shirley N."/>
            <person name="Lin Y.R."/>
            <person name="Liu L.Y."/>
            <person name="Hernandez A.G."/>
            <person name="Wright C.L."/>
            <person name="Bulone V."/>
            <person name="Tuskan G.A."/>
            <person name="Heath K."/>
            <person name="Zee F."/>
            <person name="Moore P.H."/>
            <person name="Sunkar R."/>
            <person name="Leebens-Mack J.H."/>
            <person name="Mockler T."/>
            <person name="Bennetzen J.L."/>
            <person name="Freeling M."/>
            <person name="Sankoff D."/>
            <person name="Paterson A.H."/>
            <person name="Zhu X."/>
            <person name="Yang X."/>
            <person name="Smith J.A."/>
            <person name="Cushman J.C."/>
            <person name="Paull R.E."/>
            <person name="Yu Q."/>
        </authorList>
    </citation>
    <scope>NUCLEOTIDE SEQUENCE [LARGE SCALE GENOMIC DNA]</scope>
    <source>
        <strain evidence="4">cv. F153</strain>
    </source>
</reference>
<name>A0A6P5FXI6_ANACO</name>
<feature type="chain" id="PRO_5028206449" evidence="3">
    <location>
        <begin position="21"/>
        <end position="244"/>
    </location>
</feature>
<reference evidence="5" key="2">
    <citation type="submission" date="2025-08" db="UniProtKB">
        <authorList>
            <consortium name="RefSeq"/>
        </authorList>
    </citation>
    <scope>IDENTIFICATION</scope>
    <source>
        <tissue evidence="5">Leaf</tissue>
    </source>
</reference>
<keyword evidence="4" id="KW-1185">Reference proteome</keyword>
<feature type="transmembrane region" description="Helical" evidence="2">
    <location>
        <begin position="162"/>
        <end position="192"/>
    </location>
</feature>
<dbReference type="InterPro" id="IPR045880">
    <property type="entry name" value="ZCF37"/>
</dbReference>
<evidence type="ECO:0000313" key="5">
    <source>
        <dbReference type="RefSeq" id="XP_020101051.1"/>
    </source>
</evidence>
<evidence type="ECO:0000313" key="4">
    <source>
        <dbReference type="Proteomes" id="UP000515123"/>
    </source>
</evidence>
<dbReference type="PANTHER" id="PTHR35275:SF1">
    <property type="entry name" value="OS07G0585900 PROTEIN"/>
    <property type="match status" value="1"/>
</dbReference>
<proteinExistence type="predicted"/>
<keyword evidence="2" id="KW-0472">Membrane</keyword>